<evidence type="ECO:0000313" key="2">
    <source>
        <dbReference type="EMBL" id="NVO23317.1"/>
    </source>
</evidence>
<reference evidence="2 3" key="1">
    <citation type="submission" date="2020-04" db="EMBL/GenBank/DDBJ databases">
        <title>Donghicola sp., a member of the Rhodobacteraceae family isolated from mangrove forest in Thailand.</title>
        <authorList>
            <person name="Charoenyingcharoen P."/>
            <person name="Yukphan P."/>
        </authorList>
    </citation>
    <scope>NUCLEOTIDE SEQUENCE [LARGE SCALE GENOMIC DNA]</scope>
    <source>
        <strain evidence="2 3">B5-SW-15</strain>
    </source>
</reference>
<name>A0A850Q162_9RHOB</name>
<evidence type="ECO:0000313" key="3">
    <source>
        <dbReference type="Proteomes" id="UP000592216"/>
    </source>
</evidence>
<gene>
    <name evidence="2" type="ORF">HJ536_08110</name>
</gene>
<evidence type="ECO:0000256" key="1">
    <source>
        <dbReference type="SAM" id="Phobius"/>
    </source>
</evidence>
<dbReference type="AlphaFoldDB" id="A0A850Q162"/>
<organism evidence="2 3">
    <name type="scientific">Donghicola mangrovi</name>
    <dbReference type="NCBI Taxonomy" id="2729614"/>
    <lineage>
        <taxon>Bacteria</taxon>
        <taxon>Pseudomonadati</taxon>
        <taxon>Pseudomonadota</taxon>
        <taxon>Alphaproteobacteria</taxon>
        <taxon>Rhodobacterales</taxon>
        <taxon>Roseobacteraceae</taxon>
        <taxon>Donghicola</taxon>
    </lineage>
</organism>
<keyword evidence="1" id="KW-0472">Membrane</keyword>
<comment type="caution">
    <text evidence="2">The sequence shown here is derived from an EMBL/GenBank/DDBJ whole genome shotgun (WGS) entry which is preliminary data.</text>
</comment>
<dbReference type="RefSeq" id="WP_177157360.1">
    <property type="nucleotide sequence ID" value="NZ_JABCJE010000003.1"/>
</dbReference>
<dbReference type="EMBL" id="JABCJE010000003">
    <property type="protein sequence ID" value="NVO23317.1"/>
    <property type="molecule type" value="Genomic_DNA"/>
</dbReference>
<feature type="transmembrane region" description="Helical" evidence="1">
    <location>
        <begin position="45"/>
        <end position="67"/>
    </location>
</feature>
<keyword evidence="1" id="KW-1133">Transmembrane helix</keyword>
<keyword evidence="1" id="KW-0812">Transmembrane</keyword>
<feature type="transmembrane region" description="Helical" evidence="1">
    <location>
        <begin position="12"/>
        <end position="30"/>
    </location>
</feature>
<sequence>MDAKTRIVSANWMAGPAAIVAVVLSGIVYSSEKLWDHIWEDLDQAHVFLFTIPLFALLLWGCAYLFAPRVNRITQATARVRTDAELTPPEYLITGYSPIGNLSGFDATVKAQALVEDFEGNLGNVCDEHKLDRNLYPLSWQQNLRVIRAACRKGKLKQVLVVEPNFDQFEAFQTCISGFCPEIDVKRVSAKGNPSARFTTMYGSVEGQDYENFDYVTAAIARAFEMIAEDAGKKIEDLEDRVAFDVTPGLKIFSIATAIQSLNRNAIFYYAKTNGPDQGKVIAYDASIGFSTSPM</sequence>
<proteinExistence type="predicted"/>
<protein>
    <submittedName>
        <fullName evidence="2">Uncharacterized protein</fullName>
    </submittedName>
</protein>
<dbReference type="Proteomes" id="UP000592216">
    <property type="component" value="Unassembled WGS sequence"/>
</dbReference>
<accession>A0A850Q162</accession>